<evidence type="ECO:0008006" key="6">
    <source>
        <dbReference type="Google" id="ProtNLM"/>
    </source>
</evidence>
<keyword evidence="1" id="KW-0489">Methyltransferase</keyword>
<evidence type="ECO:0000256" key="2">
    <source>
        <dbReference type="ARBA" id="ARBA00022679"/>
    </source>
</evidence>
<keyword evidence="3" id="KW-0949">S-adenosyl-L-methionine</keyword>
<keyword evidence="2" id="KW-0808">Transferase</keyword>
<dbReference type="Proteomes" id="UP000004816">
    <property type="component" value="Unassembled WGS sequence"/>
</dbReference>
<keyword evidence="5" id="KW-1185">Reference proteome</keyword>
<name>E5XN13_SEGRC</name>
<evidence type="ECO:0000256" key="3">
    <source>
        <dbReference type="ARBA" id="ARBA00022691"/>
    </source>
</evidence>
<dbReference type="AlphaFoldDB" id="E5XN13"/>
<dbReference type="eggNOG" id="COG4122">
    <property type="taxonomic scope" value="Bacteria"/>
</dbReference>
<gene>
    <name evidence="4" type="ORF">HMPREF9336_00883</name>
</gene>
<dbReference type="STRING" id="679197.HMPREF9336_00883"/>
<dbReference type="PANTHER" id="PTHR43836">
    <property type="entry name" value="CATECHOL O-METHYLTRANSFERASE 1-RELATED"/>
    <property type="match status" value="1"/>
</dbReference>
<dbReference type="PROSITE" id="PS51682">
    <property type="entry name" value="SAM_OMT_I"/>
    <property type="match status" value="1"/>
</dbReference>
<dbReference type="HOGENOM" id="CLU_050461_3_1_11"/>
<dbReference type="Pfam" id="PF01596">
    <property type="entry name" value="Methyltransf_3"/>
    <property type="match status" value="1"/>
</dbReference>
<dbReference type="OrthoDB" id="4524249at2"/>
<dbReference type="CDD" id="cd02440">
    <property type="entry name" value="AdoMet_MTases"/>
    <property type="match status" value="1"/>
</dbReference>
<dbReference type="GO" id="GO:0032259">
    <property type="term" value="P:methylation"/>
    <property type="evidence" value="ECO:0007669"/>
    <property type="project" value="UniProtKB-KW"/>
</dbReference>
<dbReference type="EMBL" id="ACZI02000003">
    <property type="protein sequence ID" value="EFV14271.1"/>
    <property type="molecule type" value="Genomic_DNA"/>
</dbReference>
<organism evidence="4 5">
    <name type="scientific">Segniliparus rugosus (strain ATCC BAA-974 / DSM 45345 / CCUG 50838 / CIP 108380 / JCM 13579 / CDC 945)</name>
    <dbReference type="NCBI Taxonomy" id="679197"/>
    <lineage>
        <taxon>Bacteria</taxon>
        <taxon>Bacillati</taxon>
        <taxon>Actinomycetota</taxon>
        <taxon>Actinomycetes</taxon>
        <taxon>Mycobacteriales</taxon>
        <taxon>Segniliparaceae</taxon>
        <taxon>Segniliparus</taxon>
    </lineage>
</organism>
<dbReference type="SUPFAM" id="SSF53335">
    <property type="entry name" value="S-adenosyl-L-methionine-dependent methyltransferases"/>
    <property type="match status" value="1"/>
</dbReference>
<proteinExistence type="predicted"/>
<protein>
    <recommendedName>
        <fullName evidence="6">O-methyltransferase</fullName>
    </recommendedName>
</protein>
<dbReference type="PANTHER" id="PTHR43836:SF2">
    <property type="entry name" value="CATECHOL O-METHYLTRANSFERASE 1-RELATED"/>
    <property type="match status" value="1"/>
</dbReference>
<dbReference type="RefSeq" id="WP_007468216.1">
    <property type="nucleotide sequence ID" value="NZ_KI391954.1"/>
</dbReference>
<dbReference type="InterPro" id="IPR002935">
    <property type="entry name" value="SAM_O-MeTrfase"/>
</dbReference>
<dbReference type="GO" id="GO:0008171">
    <property type="term" value="F:O-methyltransferase activity"/>
    <property type="evidence" value="ECO:0007669"/>
    <property type="project" value="InterPro"/>
</dbReference>
<evidence type="ECO:0000313" key="4">
    <source>
        <dbReference type="EMBL" id="EFV14271.1"/>
    </source>
</evidence>
<accession>E5XN13</accession>
<evidence type="ECO:0000256" key="1">
    <source>
        <dbReference type="ARBA" id="ARBA00022603"/>
    </source>
</evidence>
<sequence>MSRLSYYWSLAKSATRKGDTDSANKQALVEHVTANAEPGDVDGVIKLIDEFGSKRAFLMNVGDEKGLLLDGAVARAQPRRLMELGAFCGYSGLRIARAMPPGAHLYSVEISPFNAQTATTIWQHAGVADRITAVVGALGDGKTLGRLRTEFGLGPESLDFLFIDHEHSVYLSDLELLLDAGFLREGAVVVADNVKVPGAPKYLAHMREHEGKDWRTVEHKTHLEYQSFIPDLVLESTYLGAVRG</sequence>
<dbReference type="InterPro" id="IPR029063">
    <property type="entry name" value="SAM-dependent_MTases_sf"/>
</dbReference>
<reference evidence="4 5" key="1">
    <citation type="journal article" date="2011" name="Stand. Genomic Sci.">
        <title>High quality draft genome sequence of Segniliparus rugosus CDC 945(T)= (ATCC BAA-974(T)).</title>
        <authorList>
            <person name="Earl A.M."/>
            <person name="Desjardins C.A."/>
            <person name="Fitzgerald M.G."/>
            <person name="Arachchi H.M."/>
            <person name="Zeng Q."/>
            <person name="Mehta T."/>
            <person name="Griggs A."/>
            <person name="Birren B.W."/>
            <person name="Toney N.C."/>
            <person name="Carr J."/>
            <person name="Posey J."/>
            <person name="Butler W.R."/>
        </authorList>
    </citation>
    <scope>NUCLEOTIDE SEQUENCE [LARGE SCALE GENOMIC DNA]</scope>
    <source>
        <strain evidence="5">ATCC BAA-974 / DSM 45345 / CCUG 50838 / CIP 108380 / JCM 13579 / CDC 945</strain>
    </source>
</reference>
<comment type="caution">
    <text evidence="4">The sequence shown here is derived from an EMBL/GenBank/DDBJ whole genome shotgun (WGS) entry which is preliminary data.</text>
</comment>
<evidence type="ECO:0000313" key="5">
    <source>
        <dbReference type="Proteomes" id="UP000004816"/>
    </source>
</evidence>
<dbReference type="Gene3D" id="3.40.50.150">
    <property type="entry name" value="Vaccinia Virus protein VP39"/>
    <property type="match status" value="1"/>
</dbReference>